<name>A0A067MG68_BOTB1</name>
<dbReference type="Proteomes" id="UP000027195">
    <property type="component" value="Unassembled WGS sequence"/>
</dbReference>
<keyword evidence="3" id="KW-1185">Reference proteome</keyword>
<feature type="region of interest" description="Disordered" evidence="1">
    <location>
        <begin position="1"/>
        <end position="83"/>
    </location>
</feature>
<dbReference type="HOGENOM" id="CLU_1234820_0_0_1"/>
<organism evidence="2 3">
    <name type="scientific">Botryobasidium botryosum (strain FD-172 SS1)</name>
    <dbReference type="NCBI Taxonomy" id="930990"/>
    <lineage>
        <taxon>Eukaryota</taxon>
        <taxon>Fungi</taxon>
        <taxon>Dikarya</taxon>
        <taxon>Basidiomycota</taxon>
        <taxon>Agaricomycotina</taxon>
        <taxon>Agaricomycetes</taxon>
        <taxon>Cantharellales</taxon>
        <taxon>Botryobasidiaceae</taxon>
        <taxon>Botryobasidium</taxon>
    </lineage>
</organism>
<proteinExistence type="predicted"/>
<evidence type="ECO:0000313" key="3">
    <source>
        <dbReference type="Proteomes" id="UP000027195"/>
    </source>
</evidence>
<dbReference type="EMBL" id="KL198063">
    <property type="protein sequence ID" value="KDQ10847.1"/>
    <property type="molecule type" value="Genomic_DNA"/>
</dbReference>
<dbReference type="InParanoid" id="A0A067MG68"/>
<dbReference type="AlphaFoldDB" id="A0A067MG68"/>
<gene>
    <name evidence="2" type="ORF">BOTBODRAFT_147484</name>
</gene>
<protein>
    <submittedName>
        <fullName evidence="2">Uncharacterized protein</fullName>
    </submittedName>
</protein>
<feature type="compositionally biased region" description="Low complexity" evidence="1">
    <location>
        <begin position="20"/>
        <end position="34"/>
    </location>
</feature>
<reference evidence="3" key="1">
    <citation type="journal article" date="2014" name="Proc. Natl. Acad. Sci. U.S.A.">
        <title>Extensive sampling of basidiomycete genomes demonstrates inadequacy of the white-rot/brown-rot paradigm for wood decay fungi.</title>
        <authorList>
            <person name="Riley R."/>
            <person name="Salamov A.A."/>
            <person name="Brown D.W."/>
            <person name="Nagy L.G."/>
            <person name="Floudas D."/>
            <person name="Held B.W."/>
            <person name="Levasseur A."/>
            <person name="Lombard V."/>
            <person name="Morin E."/>
            <person name="Otillar R."/>
            <person name="Lindquist E.A."/>
            <person name="Sun H."/>
            <person name="LaButti K.M."/>
            <person name="Schmutz J."/>
            <person name="Jabbour D."/>
            <person name="Luo H."/>
            <person name="Baker S.E."/>
            <person name="Pisabarro A.G."/>
            <person name="Walton J.D."/>
            <person name="Blanchette R.A."/>
            <person name="Henrissat B."/>
            <person name="Martin F."/>
            <person name="Cullen D."/>
            <person name="Hibbett D.S."/>
            <person name="Grigoriev I.V."/>
        </authorList>
    </citation>
    <scope>NUCLEOTIDE SEQUENCE [LARGE SCALE GENOMIC DNA]</scope>
    <source>
        <strain evidence="3">FD-172 SS1</strain>
    </source>
</reference>
<evidence type="ECO:0000313" key="2">
    <source>
        <dbReference type="EMBL" id="KDQ10847.1"/>
    </source>
</evidence>
<accession>A0A067MG68</accession>
<sequence length="224" mass="24511">MATRSRSMQSLSTPLPPSETLYATSTRSLSTSATFPVQRPSRALLSPSPQKSARVVLGDRTNTPASASPVKKTAEKPAAPQSLPARSTVCVAAENNAVGICIFIQSPTLVNVKDLWVEDLPGDIALLAVPRTPVHWAQLRAKGAQTAHACAKAHLAALRKEPDVEARKQRRAWLWNALAPDCSQVHKHMCDQRLLMCHMRRRPSKMIMTTRTDLGVLVIKVDQE</sequence>
<feature type="compositionally biased region" description="Polar residues" evidence="1">
    <location>
        <begin position="1"/>
        <end position="13"/>
    </location>
</feature>
<evidence type="ECO:0000256" key="1">
    <source>
        <dbReference type="SAM" id="MobiDB-lite"/>
    </source>
</evidence>